<evidence type="ECO:0000256" key="1">
    <source>
        <dbReference type="PROSITE-ProRule" id="PRU00781"/>
    </source>
</evidence>
<dbReference type="PROSITE" id="PS51455">
    <property type="entry name" value="PIPK"/>
    <property type="match status" value="1"/>
</dbReference>
<dbReference type="SMART" id="SM00330">
    <property type="entry name" value="PIPKc"/>
    <property type="match status" value="1"/>
</dbReference>
<dbReference type="GO" id="GO:0046854">
    <property type="term" value="P:phosphatidylinositol phosphate biosynthetic process"/>
    <property type="evidence" value="ECO:0007669"/>
    <property type="project" value="TreeGrafter"/>
</dbReference>
<dbReference type="Proteomes" id="UP000683925">
    <property type="component" value="Unassembled WGS sequence"/>
</dbReference>
<organism evidence="3 4">
    <name type="scientific">Paramecium octaurelia</name>
    <dbReference type="NCBI Taxonomy" id="43137"/>
    <lineage>
        <taxon>Eukaryota</taxon>
        <taxon>Sar</taxon>
        <taxon>Alveolata</taxon>
        <taxon>Ciliophora</taxon>
        <taxon>Intramacronucleata</taxon>
        <taxon>Oligohymenophorea</taxon>
        <taxon>Peniculida</taxon>
        <taxon>Parameciidae</taxon>
        <taxon>Paramecium</taxon>
    </lineage>
</organism>
<keyword evidence="4" id="KW-1185">Reference proteome</keyword>
<name>A0A8S1WXH4_PAROT</name>
<dbReference type="PANTHER" id="PTHR45748">
    <property type="entry name" value="1-PHOSPHATIDYLINOSITOL 3-PHOSPHATE 5-KINASE-RELATED"/>
    <property type="match status" value="1"/>
</dbReference>
<dbReference type="AlphaFoldDB" id="A0A8S1WXH4"/>
<keyword evidence="1" id="KW-0418">Kinase</keyword>
<proteinExistence type="predicted"/>
<dbReference type="InterPro" id="IPR002498">
    <property type="entry name" value="PInositol-4-P-4/5-kinase_core"/>
</dbReference>
<dbReference type="Pfam" id="PF01504">
    <property type="entry name" value="PIP5K"/>
    <property type="match status" value="1"/>
</dbReference>
<evidence type="ECO:0000313" key="4">
    <source>
        <dbReference type="Proteomes" id="UP000683925"/>
    </source>
</evidence>
<keyword evidence="1" id="KW-0808">Transferase</keyword>
<dbReference type="OMA" id="FDRRIAM"/>
<evidence type="ECO:0000259" key="2">
    <source>
        <dbReference type="PROSITE" id="PS51455"/>
    </source>
</evidence>
<comment type="caution">
    <text evidence="3">The sequence shown here is derived from an EMBL/GenBank/DDBJ whole genome shotgun (WGS) entry which is preliminary data.</text>
</comment>
<accession>A0A8S1WXH4</accession>
<dbReference type="OrthoDB" id="312434at2759"/>
<dbReference type="GO" id="GO:0005524">
    <property type="term" value="F:ATP binding"/>
    <property type="evidence" value="ECO:0007669"/>
    <property type="project" value="UniProtKB-UniRule"/>
</dbReference>
<dbReference type="PANTHER" id="PTHR45748:SF7">
    <property type="entry name" value="1-PHOSPHATIDYLINOSITOL 3-PHOSPHATE 5-KINASE-RELATED"/>
    <property type="match status" value="1"/>
</dbReference>
<gene>
    <name evidence="3" type="ORF">POCTA_138.1.T1030110</name>
</gene>
<keyword evidence="1" id="KW-0547">Nucleotide-binding</keyword>
<evidence type="ECO:0000313" key="3">
    <source>
        <dbReference type="EMBL" id="CAD8192899.1"/>
    </source>
</evidence>
<dbReference type="GO" id="GO:0000285">
    <property type="term" value="F:1-phosphatidylinositol-3-phosphate 5-kinase activity"/>
    <property type="evidence" value="ECO:0007669"/>
    <property type="project" value="TreeGrafter"/>
</dbReference>
<sequence length="138" mass="16443">MGDPSNLLVYDLKGSETNRLEKKKKGVLLDTNFRIDRNSEPIPILKENYRYNDRAFQIDCKFLNKQNVIDYSLLLIIDQKQKKLRMGIIDYLRFYTWDKETEHYLKYLLKGGMVPTIVNPGDYKKRFINAILKYFIPV</sequence>
<dbReference type="EMBL" id="CAJJDP010000103">
    <property type="protein sequence ID" value="CAD8192899.1"/>
    <property type="molecule type" value="Genomic_DNA"/>
</dbReference>
<keyword evidence="1" id="KW-0067">ATP-binding</keyword>
<reference evidence="3" key="1">
    <citation type="submission" date="2021-01" db="EMBL/GenBank/DDBJ databases">
        <authorList>
            <consortium name="Genoscope - CEA"/>
            <person name="William W."/>
        </authorList>
    </citation>
    <scope>NUCLEOTIDE SEQUENCE</scope>
</reference>
<protein>
    <recommendedName>
        <fullName evidence="2">PIPK domain-containing protein</fullName>
    </recommendedName>
</protein>
<feature type="domain" description="PIPK" evidence="2">
    <location>
        <begin position="1"/>
        <end position="135"/>
    </location>
</feature>
<dbReference type="GO" id="GO:0010008">
    <property type="term" value="C:endosome membrane"/>
    <property type="evidence" value="ECO:0007669"/>
    <property type="project" value="TreeGrafter"/>
</dbReference>